<proteinExistence type="predicted"/>
<dbReference type="InterPro" id="IPR045792">
    <property type="entry name" value="DUF6036"/>
</dbReference>
<protein>
    <recommendedName>
        <fullName evidence="1">DUF6036 domain-containing protein</fullName>
    </recommendedName>
</protein>
<dbReference type="Gene3D" id="3.30.460.40">
    <property type="match status" value="1"/>
</dbReference>
<feature type="domain" description="DUF6036" evidence="1">
    <location>
        <begin position="14"/>
        <end position="162"/>
    </location>
</feature>
<evidence type="ECO:0000259" key="1">
    <source>
        <dbReference type="Pfam" id="PF19502"/>
    </source>
</evidence>
<comment type="caution">
    <text evidence="2">The sequence shown here is derived from an EMBL/GenBank/DDBJ whole genome shotgun (WGS) entry which is preliminary data.</text>
</comment>
<organism evidence="2">
    <name type="scientific">marine sediment metagenome</name>
    <dbReference type="NCBI Taxonomy" id="412755"/>
    <lineage>
        <taxon>unclassified sequences</taxon>
        <taxon>metagenomes</taxon>
        <taxon>ecological metagenomes</taxon>
    </lineage>
</organism>
<dbReference type="SUPFAM" id="SSF81301">
    <property type="entry name" value="Nucleotidyltransferase"/>
    <property type="match status" value="1"/>
</dbReference>
<name>X1I8X4_9ZZZZ</name>
<feature type="non-terminal residue" evidence="2">
    <location>
        <position position="1"/>
    </location>
</feature>
<dbReference type="AlphaFoldDB" id="X1I8X4"/>
<dbReference type="Pfam" id="PF19502">
    <property type="entry name" value="DUF6036"/>
    <property type="match status" value="1"/>
</dbReference>
<sequence length="188" mass="21866">RIEEVIGSITKTLEKEKVDYVIVGGIAVSAWGNIRTTRDVDIILLIKEKDAGGLEEALRKAKFSIQAEDIRDALNEKSHFTIFDDLSEYYIDGKGIYNENDRITLERRRKVSFADFVFYVASPEDIIANKLLFGSEQDVKDAEGIYARQFENMDMAYLEERCKKIEVYEEFLTLKLRVERSMKEYFFS</sequence>
<gene>
    <name evidence="2" type="ORF">S03H2_40110</name>
</gene>
<accession>X1I8X4</accession>
<dbReference type="EMBL" id="BARU01024846">
    <property type="protein sequence ID" value="GAH54003.1"/>
    <property type="molecule type" value="Genomic_DNA"/>
</dbReference>
<evidence type="ECO:0000313" key="2">
    <source>
        <dbReference type="EMBL" id="GAH54003.1"/>
    </source>
</evidence>
<reference evidence="2" key="1">
    <citation type="journal article" date="2014" name="Front. Microbiol.">
        <title>High frequency of phylogenetically diverse reductive dehalogenase-homologous genes in deep subseafloor sedimentary metagenomes.</title>
        <authorList>
            <person name="Kawai M."/>
            <person name="Futagami T."/>
            <person name="Toyoda A."/>
            <person name="Takaki Y."/>
            <person name="Nishi S."/>
            <person name="Hori S."/>
            <person name="Arai W."/>
            <person name="Tsubouchi T."/>
            <person name="Morono Y."/>
            <person name="Uchiyama I."/>
            <person name="Ito T."/>
            <person name="Fujiyama A."/>
            <person name="Inagaki F."/>
            <person name="Takami H."/>
        </authorList>
    </citation>
    <scope>NUCLEOTIDE SEQUENCE</scope>
    <source>
        <strain evidence="2">Expedition CK06-06</strain>
    </source>
</reference>
<dbReference type="InterPro" id="IPR043519">
    <property type="entry name" value="NT_sf"/>
</dbReference>